<evidence type="ECO:0000313" key="2">
    <source>
        <dbReference type="Proteomes" id="UP000828390"/>
    </source>
</evidence>
<sequence>MGRVPTHTAPLCTGHTLRWDVLPLIQTPSVRDIPGDGTCSHSYSPPMYGHTWRWDVFPLIQPPSVRDIVKSLTLHLVKRDLIGAFLKYDITPGAKTAHSMII</sequence>
<proteinExistence type="predicted"/>
<dbReference type="Proteomes" id="UP000828390">
    <property type="component" value="Unassembled WGS sequence"/>
</dbReference>
<accession>A0A9D4K5L2</accession>
<reference evidence="1" key="1">
    <citation type="journal article" date="2019" name="bioRxiv">
        <title>The Genome of the Zebra Mussel, Dreissena polymorpha: A Resource for Invasive Species Research.</title>
        <authorList>
            <person name="McCartney M.A."/>
            <person name="Auch B."/>
            <person name="Kono T."/>
            <person name="Mallez S."/>
            <person name="Zhang Y."/>
            <person name="Obille A."/>
            <person name="Becker A."/>
            <person name="Abrahante J.E."/>
            <person name="Garbe J."/>
            <person name="Badalamenti J.P."/>
            <person name="Herman A."/>
            <person name="Mangelson H."/>
            <person name="Liachko I."/>
            <person name="Sullivan S."/>
            <person name="Sone E.D."/>
            <person name="Koren S."/>
            <person name="Silverstein K.A.T."/>
            <person name="Beckman K.B."/>
            <person name="Gohl D.M."/>
        </authorList>
    </citation>
    <scope>NUCLEOTIDE SEQUENCE</scope>
    <source>
        <strain evidence="1">Duluth1</strain>
        <tissue evidence="1">Whole animal</tissue>
    </source>
</reference>
<dbReference type="AlphaFoldDB" id="A0A9D4K5L2"/>
<dbReference type="EMBL" id="JAIWYP010000004">
    <property type="protein sequence ID" value="KAH3833495.1"/>
    <property type="molecule type" value="Genomic_DNA"/>
</dbReference>
<protein>
    <submittedName>
        <fullName evidence="1">Uncharacterized protein</fullName>
    </submittedName>
</protein>
<organism evidence="1 2">
    <name type="scientific">Dreissena polymorpha</name>
    <name type="common">Zebra mussel</name>
    <name type="synonym">Mytilus polymorpha</name>
    <dbReference type="NCBI Taxonomy" id="45954"/>
    <lineage>
        <taxon>Eukaryota</taxon>
        <taxon>Metazoa</taxon>
        <taxon>Spiralia</taxon>
        <taxon>Lophotrochozoa</taxon>
        <taxon>Mollusca</taxon>
        <taxon>Bivalvia</taxon>
        <taxon>Autobranchia</taxon>
        <taxon>Heteroconchia</taxon>
        <taxon>Euheterodonta</taxon>
        <taxon>Imparidentia</taxon>
        <taxon>Neoheterodontei</taxon>
        <taxon>Myida</taxon>
        <taxon>Dreissenoidea</taxon>
        <taxon>Dreissenidae</taxon>
        <taxon>Dreissena</taxon>
    </lineage>
</organism>
<comment type="caution">
    <text evidence="1">The sequence shown here is derived from an EMBL/GenBank/DDBJ whole genome shotgun (WGS) entry which is preliminary data.</text>
</comment>
<keyword evidence="2" id="KW-1185">Reference proteome</keyword>
<name>A0A9D4K5L2_DREPO</name>
<reference evidence="1" key="2">
    <citation type="submission" date="2020-11" db="EMBL/GenBank/DDBJ databases">
        <authorList>
            <person name="McCartney M.A."/>
            <person name="Auch B."/>
            <person name="Kono T."/>
            <person name="Mallez S."/>
            <person name="Becker A."/>
            <person name="Gohl D.M."/>
            <person name="Silverstein K.A.T."/>
            <person name="Koren S."/>
            <person name="Bechman K.B."/>
            <person name="Herman A."/>
            <person name="Abrahante J.E."/>
            <person name="Garbe J."/>
        </authorList>
    </citation>
    <scope>NUCLEOTIDE SEQUENCE</scope>
    <source>
        <strain evidence="1">Duluth1</strain>
        <tissue evidence="1">Whole animal</tissue>
    </source>
</reference>
<evidence type="ECO:0000313" key="1">
    <source>
        <dbReference type="EMBL" id="KAH3833495.1"/>
    </source>
</evidence>
<gene>
    <name evidence="1" type="ORF">DPMN_106806</name>
</gene>